<dbReference type="PANTHER" id="PTHR43235:SF1">
    <property type="entry name" value="GLUTAMINE AMIDOTRANSFERASE PB2B2.05-RELATED"/>
    <property type="match status" value="1"/>
</dbReference>
<dbReference type="GO" id="GO:0033969">
    <property type="term" value="F:gamma-glutamyl-gamma-aminobutyrate hydrolase activity"/>
    <property type="evidence" value="ECO:0007669"/>
    <property type="project" value="TreeGrafter"/>
</dbReference>
<dbReference type="Pfam" id="PF07722">
    <property type="entry name" value="Peptidase_C26"/>
    <property type="match status" value="1"/>
</dbReference>
<dbReference type="Gene3D" id="3.40.50.880">
    <property type="match status" value="1"/>
</dbReference>
<dbReference type="PANTHER" id="PTHR43235">
    <property type="entry name" value="GLUTAMINE AMIDOTRANSFERASE PB2B2.05-RELATED"/>
    <property type="match status" value="1"/>
</dbReference>
<gene>
    <name evidence="1" type="ORF">GHI93_09860</name>
</gene>
<sequence>MAVIGILGTPYNIVERSPFWWNKVSYTRQSFIDVFQKLGHTVVILPVDDPENAKNYLALVDKIVLTGGADVSPYLYGEEPDCKLETTDPTRDAFELAAIKAALESNKPILGVCRGLQLLNVYFGGSLYQDLSQTTSQIKHRQSPTPQDIPTHHITVKKGSSLDFLPEKYLVNSFHHQVIKVLGQNLTAIAHGSDGFIEAIENKEKHILAVQWHPECTWHKIAFDQQIFEKFAEGTL</sequence>
<keyword evidence="2" id="KW-1185">Reference proteome</keyword>
<proteinExistence type="predicted"/>
<dbReference type="GO" id="GO:0006598">
    <property type="term" value="P:polyamine catabolic process"/>
    <property type="evidence" value="ECO:0007669"/>
    <property type="project" value="TreeGrafter"/>
</dbReference>
<name>A0A7X1ZBB1_9LACT</name>
<keyword evidence="1" id="KW-0378">Hydrolase</keyword>
<evidence type="ECO:0000313" key="2">
    <source>
        <dbReference type="Proteomes" id="UP000439550"/>
    </source>
</evidence>
<dbReference type="SUPFAM" id="SSF52317">
    <property type="entry name" value="Class I glutamine amidotransferase-like"/>
    <property type="match status" value="1"/>
</dbReference>
<dbReference type="InterPro" id="IPR029062">
    <property type="entry name" value="Class_I_gatase-like"/>
</dbReference>
<dbReference type="CDD" id="cd01745">
    <property type="entry name" value="GATase1_2"/>
    <property type="match status" value="1"/>
</dbReference>
<reference evidence="1 2" key="1">
    <citation type="submission" date="2019-10" db="EMBL/GenBank/DDBJ databases">
        <authorList>
            <person name="Dong K."/>
        </authorList>
    </citation>
    <scope>NUCLEOTIDE SEQUENCE [LARGE SCALE GENOMIC DNA]</scope>
    <source>
        <strain evidence="1 2">DSM 28960</strain>
    </source>
</reference>
<dbReference type="PROSITE" id="PS51273">
    <property type="entry name" value="GATASE_TYPE_1"/>
    <property type="match status" value="1"/>
</dbReference>
<dbReference type="EMBL" id="WITJ01000013">
    <property type="protein sequence ID" value="MQW40231.1"/>
    <property type="molecule type" value="Genomic_DNA"/>
</dbReference>
<organism evidence="1 2">
    <name type="scientific">Lactococcus hircilactis</name>
    <dbReference type="NCBI Taxonomy" id="1494462"/>
    <lineage>
        <taxon>Bacteria</taxon>
        <taxon>Bacillati</taxon>
        <taxon>Bacillota</taxon>
        <taxon>Bacilli</taxon>
        <taxon>Lactobacillales</taxon>
        <taxon>Streptococcaceae</taxon>
        <taxon>Lactococcus</taxon>
    </lineage>
</organism>
<accession>A0A7X1ZBB1</accession>
<protein>
    <submittedName>
        <fullName evidence="1">Gamma-glutamyl-gamma-aminobutyrate hydrolase family protein</fullName>
    </submittedName>
</protein>
<dbReference type="GO" id="GO:0005829">
    <property type="term" value="C:cytosol"/>
    <property type="evidence" value="ECO:0007669"/>
    <property type="project" value="TreeGrafter"/>
</dbReference>
<comment type="caution">
    <text evidence="1">The sequence shown here is derived from an EMBL/GenBank/DDBJ whole genome shotgun (WGS) entry which is preliminary data.</text>
</comment>
<dbReference type="RefSeq" id="WP_153496890.1">
    <property type="nucleotide sequence ID" value="NZ_CAXYUY010000018.1"/>
</dbReference>
<dbReference type="Proteomes" id="UP000439550">
    <property type="component" value="Unassembled WGS sequence"/>
</dbReference>
<dbReference type="OrthoDB" id="9813383at2"/>
<dbReference type="AlphaFoldDB" id="A0A7X1ZBB1"/>
<dbReference type="InterPro" id="IPR044668">
    <property type="entry name" value="PuuD-like"/>
</dbReference>
<evidence type="ECO:0000313" key="1">
    <source>
        <dbReference type="EMBL" id="MQW40231.1"/>
    </source>
</evidence>
<dbReference type="InterPro" id="IPR011697">
    <property type="entry name" value="Peptidase_C26"/>
</dbReference>